<dbReference type="InterPro" id="IPR031321">
    <property type="entry name" value="UCP012641"/>
</dbReference>
<evidence type="ECO:0000313" key="4">
    <source>
        <dbReference type="Proteomes" id="UP000463138"/>
    </source>
</evidence>
<accession>A0A7V7KXM3</accession>
<gene>
    <name evidence="3" type="ORF">DT594_05760</name>
</gene>
<dbReference type="EMBL" id="QOVF01000001">
    <property type="protein sequence ID" value="KAA0696823.1"/>
    <property type="molecule type" value="Genomic_DNA"/>
</dbReference>
<comment type="caution">
    <text evidence="3">The sequence shown here is derived from an EMBL/GenBank/DDBJ whole genome shotgun (WGS) entry which is preliminary data.</text>
</comment>
<evidence type="ECO:0000256" key="1">
    <source>
        <dbReference type="SAM" id="MobiDB-lite"/>
    </source>
</evidence>
<evidence type="ECO:0000259" key="2">
    <source>
        <dbReference type="Pfam" id="PF10005"/>
    </source>
</evidence>
<name>A0A7V7KXM3_9GAMM</name>
<dbReference type="Pfam" id="PF15887">
    <property type="entry name" value="Peptidase_Mx"/>
    <property type="match status" value="1"/>
</dbReference>
<dbReference type="PIRSF" id="PIRSF012641">
    <property type="entry name" value="UCP012641"/>
    <property type="match status" value="1"/>
</dbReference>
<dbReference type="Pfam" id="PF10005">
    <property type="entry name" value="Zn_ribbon_DZR_6"/>
    <property type="match status" value="1"/>
</dbReference>
<protein>
    <recommendedName>
        <fullName evidence="2">Zinc-ribbon domain-containing protein</fullName>
    </recommendedName>
</protein>
<dbReference type="Proteomes" id="UP000463138">
    <property type="component" value="Unassembled WGS sequence"/>
</dbReference>
<feature type="domain" description="Zinc-ribbon" evidence="2">
    <location>
        <begin position="64"/>
        <end position="157"/>
    </location>
</feature>
<organism evidence="3 4">
    <name type="scientific">Halopseudomonas laoshanensis</name>
    <dbReference type="NCBI Taxonomy" id="2268758"/>
    <lineage>
        <taxon>Bacteria</taxon>
        <taxon>Pseudomonadati</taxon>
        <taxon>Pseudomonadota</taxon>
        <taxon>Gammaproteobacteria</taxon>
        <taxon>Pseudomonadales</taxon>
        <taxon>Pseudomonadaceae</taxon>
        <taxon>Halopseudomonas</taxon>
    </lineage>
</organism>
<evidence type="ECO:0000313" key="3">
    <source>
        <dbReference type="EMBL" id="KAA0696823.1"/>
    </source>
</evidence>
<reference evidence="3 4" key="1">
    <citation type="submission" date="2018-07" db="EMBL/GenBank/DDBJ databases">
        <title>Pseudomonas laoshanensis sp. nov., isolated from soil.</title>
        <authorList>
            <person name="Sun J."/>
            <person name="Yu L."/>
            <person name="Wang M."/>
            <person name="Zhang C."/>
        </authorList>
    </citation>
    <scope>NUCLEOTIDE SEQUENCE [LARGE SCALE GENOMIC DNA]</scope>
    <source>
        <strain evidence="3 4">Y22</strain>
    </source>
</reference>
<dbReference type="OrthoDB" id="256753at2"/>
<feature type="region of interest" description="Disordered" evidence="1">
    <location>
        <begin position="1"/>
        <end position="28"/>
    </location>
</feature>
<dbReference type="AlphaFoldDB" id="A0A7V7KXM3"/>
<sequence>MPFARPILPNRKRQPNHRSNDLPAPAQVGASLHGYSPMSYFDQLVQRSDGSQLFDYHPNGHVQRCQCGQTVFFDNQFCLRCGSALAYHPEQGKLCSIEQEPNSDKWVIRSDGPLAGQSFRLCQHRQSAAQCNWLVSKEENAPYCVACALNLTIPDLSIPTNADYWLTTEQAKRRLIAQLTMLGLPTVSKNLDAKQGLGFKLLRPIPEGPAVLTGHMDGVITLNIEEADPAHRESVRQNMHEPYRTMLGHFRHESGHYYWDRLVMDTPWLPVFRDLFGDERLDYKQALETHYYQGPPADWFHTFISSYAASHPWEDWAETWAHYLHMTDTLNVALDFGIRLDTLKLHIDEFNASHLQGCPRGNDDQEVFLAFINRWVQLSSVLNVLARSMGQADIYPFVLTTPSLRKLYLVHSIVADVG</sequence>
<dbReference type="Gene3D" id="3.40.390.70">
    <property type="match status" value="1"/>
</dbReference>
<proteinExistence type="predicted"/>
<keyword evidence="4" id="KW-1185">Reference proteome</keyword>
<dbReference type="InterPro" id="IPR011201">
    <property type="entry name" value="Zinc-ribbon_6_bact"/>
</dbReference>